<sequence>MYLNIFLVVLMLLGLIFINSKIKNKSVIYFLMIILVFLCVKKITNDQNEYFQDIETIQKTLQDSVEDEQDDMVTKKRISELETTVTDLKEVLKKNTIKNSMIKNGEAKTFSLEESQKKQDNSLESLENELDILLRLYNKENEVNDEDKYKSLPVFSSCKVNDMGEMYKRDTEQGTTTEQEKTQKIIENLEREELGKNLGIDSESGKDLLSMVNKQVNGDAGNVDINFNLE</sequence>
<feature type="transmembrane region" description="Helical" evidence="2">
    <location>
        <begin position="6"/>
        <end position="22"/>
    </location>
</feature>
<keyword evidence="2" id="KW-0812">Transmembrane</keyword>
<evidence type="ECO:0000256" key="1">
    <source>
        <dbReference type="SAM" id="Coils"/>
    </source>
</evidence>
<reference evidence="3" key="1">
    <citation type="journal article" date="2020" name="Nature">
        <title>Giant virus diversity and host interactions through global metagenomics.</title>
        <authorList>
            <person name="Schulz F."/>
            <person name="Roux S."/>
            <person name="Paez-Espino D."/>
            <person name="Jungbluth S."/>
            <person name="Walsh D.A."/>
            <person name="Denef V.J."/>
            <person name="McMahon K.D."/>
            <person name="Konstantinidis K.T."/>
            <person name="Eloe-Fadrosh E.A."/>
            <person name="Kyrpides N.C."/>
            <person name="Woyke T."/>
        </authorList>
    </citation>
    <scope>NUCLEOTIDE SEQUENCE</scope>
    <source>
        <strain evidence="3">GVMAG-M-3300025860-25</strain>
    </source>
</reference>
<organism evidence="3">
    <name type="scientific">viral metagenome</name>
    <dbReference type="NCBI Taxonomy" id="1070528"/>
    <lineage>
        <taxon>unclassified sequences</taxon>
        <taxon>metagenomes</taxon>
        <taxon>organismal metagenomes</taxon>
    </lineage>
</organism>
<keyword evidence="2" id="KW-1133">Transmembrane helix</keyword>
<evidence type="ECO:0000256" key="2">
    <source>
        <dbReference type="SAM" id="Phobius"/>
    </source>
</evidence>
<proteinExistence type="predicted"/>
<feature type="transmembrane region" description="Helical" evidence="2">
    <location>
        <begin position="27"/>
        <end position="44"/>
    </location>
</feature>
<keyword evidence="1" id="KW-0175">Coiled coil</keyword>
<evidence type="ECO:0000313" key="3">
    <source>
        <dbReference type="EMBL" id="QHU01165.1"/>
    </source>
</evidence>
<dbReference type="AlphaFoldDB" id="A0A6C0J620"/>
<accession>A0A6C0J620</accession>
<dbReference type="EMBL" id="MN740335">
    <property type="protein sequence ID" value="QHU01165.1"/>
    <property type="molecule type" value="Genomic_DNA"/>
</dbReference>
<keyword evidence="2" id="KW-0472">Membrane</keyword>
<name>A0A6C0J620_9ZZZZ</name>
<feature type="coiled-coil region" evidence="1">
    <location>
        <begin position="116"/>
        <end position="143"/>
    </location>
</feature>
<protein>
    <submittedName>
        <fullName evidence="3">Uncharacterized protein</fullName>
    </submittedName>
</protein>